<dbReference type="PANTHER" id="PTHR45947:SF3">
    <property type="entry name" value="SULFOQUINOVOSYL TRANSFERASE SQD2"/>
    <property type="match status" value="1"/>
</dbReference>
<gene>
    <name evidence="3" type="ORF">CEY16_07745</name>
</gene>
<protein>
    <recommendedName>
        <fullName evidence="5">Glycosyltransferase family 4 protein</fullName>
    </recommendedName>
</protein>
<proteinExistence type="predicted"/>
<evidence type="ECO:0000313" key="3">
    <source>
        <dbReference type="EMBL" id="PKR77813.1"/>
    </source>
</evidence>
<dbReference type="PANTHER" id="PTHR45947">
    <property type="entry name" value="SULFOQUINOVOSYL TRANSFERASE SQD2"/>
    <property type="match status" value="1"/>
</dbReference>
<sequence>MGSANMKILMITTLFPSYDGQSRKEISYALHYFAKDWVSMGHDVSVMKIHPKYPTLFNITTKGQEARRYGEDTTFKLQDVEVNRLTINKYPKIDYFQKDLRLLYSKLLENINNSPDIIVCHMINPSLYISKMLKDKLDIPLILTLHQSDISQLTNMKKRLKKYSEVESFIDRIGFRSQNLMNKYKKLHLASKSNFIIPSGINRDLIISDCKLQKKIKSKSQVIFIASSMIALKNIDIVIKAFEKIAVSKEVYLKIAGDGPEKDRLKKLAKASRVSSQIEFLGYITRESVIEKMEESDIFVMVSSPETFGLVYIEAMSKGCITIGSIGEGIDGVIKDNQNGYLCEPRDLDGLANKLTKVLNLNRDQKEKIITKAVETARGMTQEALSRNYLDVLQETITRYPKKSNINEVHIKQQE</sequence>
<evidence type="ECO:0008006" key="5">
    <source>
        <dbReference type="Google" id="ProtNLM"/>
    </source>
</evidence>
<comment type="caution">
    <text evidence="3">The sequence shown here is derived from an EMBL/GenBank/DDBJ whole genome shotgun (WGS) entry which is preliminary data.</text>
</comment>
<dbReference type="AlphaFoldDB" id="A0A2I0QTZ5"/>
<dbReference type="EMBL" id="PJNH01000002">
    <property type="protein sequence ID" value="PKR77813.1"/>
    <property type="molecule type" value="Genomic_DNA"/>
</dbReference>
<dbReference type="Pfam" id="PF00534">
    <property type="entry name" value="Glycos_transf_1"/>
    <property type="match status" value="1"/>
</dbReference>
<reference evidence="3 4" key="1">
    <citation type="submission" date="2017-06" db="EMBL/GenBank/DDBJ databases">
        <title>the draft geome sequence of Illustriluteabacillus marina B3227.</title>
        <authorList>
            <person name="He R.-H."/>
            <person name="Du Z.-J."/>
        </authorList>
    </citation>
    <scope>NUCLEOTIDE SEQUENCE [LARGE SCALE GENOMIC DNA]</scope>
    <source>
        <strain evidence="3 4">B3227</strain>
    </source>
</reference>
<name>A0A2I0QTZ5_9BACI</name>
<dbReference type="Gene3D" id="3.40.50.2000">
    <property type="entry name" value="Glycogen Phosphorylase B"/>
    <property type="match status" value="2"/>
</dbReference>
<feature type="domain" description="Glycosyl transferase family 1" evidence="1">
    <location>
        <begin position="214"/>
        <end position="373"/>
    </location>
</feature>
<accession>A0A2I0QTZ5</accession>
<dbReference type="InterPro" id="IPR028098">
    <property type="entry name" value="Glyco_trans_4-like_N"/>
</dbReference>
<evidence type="ECO:0000259" key="2">
    <source>
        <dbReference type="Pfam" id="PF13439"/>
    </source>
</evidence>
<dbReference type="Proteomes" id="UP000243524">
    <property type="component" value="Unassembled WGS sequence"/>
</dbReference>
<dbReference type="InterPro" id="IPR001296">
    <property type="entry name" value="Glyco_trans_1"/>
</dbReference>
<evidence type="ECO:0000313" key="4">
    <source>
        <dbReference type="Proteomes" id="UP000243524"/>
    </source>
</evidence>
<organism evidence="3 4">
    <name type="scientific">Halalkalibacillus sediminis</name>
    <dbReference type="NCBI Taxonomy" id="2018042"/>
    <lineage>
        <taxon>Bacteria</taxon>
        <taxon>Bacillati</taxon>
        <taxon>Bacillota</taxon>
        <taxon>Bacilli</taxon>
        <taxon>Bacillales</taxon>
        <taxon>Bacillaceae</taxon>
        <taxon>Halalkalibacillus</taxon>
    </lineage>
</organism>
<dbReference type="GO" id="GO:0016757">
    <property type="term" value="F:glycosyltransferase activity"/>
    <property type="evidence" value="ECO:0007669"/>
    <property type="project" value="InterPro"/>
</dbReference>
<keyword evidence="4" id="KW-1185">Reference proteome</keyword>
<dbReference type="InterPro" id="IPR050194">
    <property type="entry name" value="Glycosyltransferase_grp1"/>
</dbReference>
<evidence type="ECO:0000259" key="1">
    <source>
        <dbReference type="Pfam" id="PF00534"/>
    </source>
</evidence>
<feature type="domain" description="Glycosyltransferase subfamily 4-like N-terminal" evidence="2">
    <location>
        <begin position="30"/>
        <end position="204"/>
    </location>
</feature>
<dbReference type="CDD" id="cd03801">
    <property type="entry name" value="GT4_PimA-like"/>
    <property type="match status" value="1"/>
</dbReference>
<dbReference type="SUPFAM" id="SSF53756">
    <property type="entry name" value="UDP-Glycosyltransferase/glycogen phosphorylase"/>
    <property type="match status" value="1"/>
</dbReference>
<dbReference type="Pfam" id="PF13439">
    <property type="entry name" value="Glyco_transf_4"/>
    <property type="match status" value="1"/>
</dbReference>